<dbReference type="AlphaFoldDB" id="C1EG29"/>
<dbReference type="KEGG" id="mis:MICPUN_54622"/>
<evidence type="ECO:0000313" key="3">
    <source>
        <dbReference type="Proteomes" id="UP000002009"/>
    </source>
</evidence>
<feature type="compositionally biased region" description="Basic residues" evidence="1">
    <location>
        <begin position="70"/>
        <end position="80"/>
    </location>
</feature>
<dbReference type="GeneID" id="8248378"/>
<evidence type="ECO:0000256" key="1">
    <source>
        <dbReference type="SAM" id="MobiDB-lite"/>
    </source>
</evidence>
<dbReference type="EMBL" id="CP001331">
    <property type="protein sequence ID" value="ACO66706.1"/>
    <property type="molecule type" value="Genomic_DNA"/>
</dbReference>
<keyword evidence="3" id="KW-1185">Reference proteome</keyword>
<dbReference type="Proteomes" id="UP000002009">
    <property type="component" value="Chromosome 13"/>
</dbReference>
<gene>
    <name evidence="2" type="ORF">MICPUN_54622</name>
</gene>
<name>C1EG29_MICCC</name>
<dbReference type="InParanoid" id="C1EG29"/>
<sequence>MLFLATRSALHSAFNTPRECRAVRGWHRLPIRRTSNRQTTHQVHHRRLQEVAIRQHARRQRVAPAESARRPVRQRAAKRGTLREQNLGGNRALQGAPQRPRAAGAAEPHKSGWIVASLHAFIDFLRLSDDEVRQAS</sequence>
<dbReference type="RefSeq" id="XP_002505448.1">
    <property type="nucleotide sequence ID" value="XM_002505402.1"/>
</dbReference>
<organism evidence="2 3">
    <name type="scientific">Micromonas commoda (strain RCC299 / NOUM17 / CCMP2709)</name>
    <name type="common">Picoplanktonic green alga</name>
    <dbReference type="NCBI Taxonomy" id="296587"/>
    <lineage>
        <taxon>Eukaryota</taxon>
        <taxon>Viridiplantae</taxon>
        <taxon>Chlorophyta</taxon>
        <taxon>Mamiellophyceae</taxon>
        <taxon>Mamiellales</taxon>
        <taxon>Mamiellaceae</taxon>
        <taxon>Micromonas</taxon>
    </lineage>
</organism>
<accession>C1EG29</accession>
<feature type="region of interest" description="Disordered" evidence="1">
    <location>
        <begin position="54"/>
        <end position="108"/>
    </location>
</feature>
<reference evidence="2 3" key="1">
    <citation type="journal article" date="2009" name="Science">
        <title>Green evolution and dynamic adaptations revealed by genomes of the marine picoeukaryotes Micromonas.</title>
        <authorList>
            <person name="Worden A.Z."/>
            <person name="Lee J.H."/>
            <person name="Mock T."/>
            <person name="Rouze P."/>
            <person name="Simmons M.P."/>
            <person name="Aerts A.L."/>
            <person name="Allen A.E."/>
            <person name="Cuvelier M.L."/>
            <person name="Derelle E."/>
            <person name="Everett M.V."/>
            <person name="Foulon E."/>
            <person name="Grimwood J."/>
            <person name="Gundlach H."/>
            <person name="Henrissat B."/>
            <person name="Napoli C."/>
            <person name="McDonald S.M."/>
            <person name="Parker M.S."/>
            <person name="Rombauts S."/>
            <person name="Salamov A."/>
            <person name="Von Dassow P."/>
            <person name="Badger J.H."/>
            <person name="Coutinho P.M."/>
            <person name="Demir E."/>
            <person name="Dubchak I."/>
            <person name="Gentemann C."/>
            <person name="Eikrem W."/>
            <person name="Gready J.E."/>
            <person name="John U."/>
            <person name="Lanier W."/>
            <person name="Lindquist E.A."/>
            <person name="Lucas S."/>
            <person name="Mayer K.F."/>
            <person name="Moreau H."/>
            <person name="Not F."/>
            <person name="Otillar R."/>
            <person name="Panaud O."/>
            <person name="Pangilinan J."/>
            <person name="Paulsen I."/>
            <person name="Piegu B."/>
            <person name="Poliakov A."/>
            <person name="Robbens S."/>
            <person name="Schmutz J."/>
            <person name="Toulza E."/>
            <person name="Wyss T."/>
            <person name="Zelensky A."/>
            <person name="Zhou K."/>
            <person name="Armbrust E.V."/>
            <person name="Bhattacharya D."/>
            <person name="Goodenough U.W."/>
            <person name="Van de Peer Y."/>
            <person name="Grigoriev I.V."/>
        </authorList>
    </citation>
    <scope>NUCLEOTIDE SEQUENCE [LARGE SCALE GENOMIC DNA]</scope>
    <source>
        <strain evidence="3">RCC299 / NOUM17</strain>
    </source>
</reference>
<protein>
    <submittedName>
        <fullName evidence="2">Uncharacterized protein</fullName>
    </submittedName>
</protein>
<feature type="compositionally biased region" description="Low complexity" evidence="1">
    <location>
        <begin position="94"/>
        <end position="106"/>
    </location>
</feature>
<proteinExistence type="predicted"/>
<evidence type="ECO:0000313" key="2">
    <source>
        <dbReference type="EMBL" id="ACO66706.1"/>
    </source>
</evidence>